<dbReference type="CDD" id="cd06185">
    <property type="entry name" value="PDR_like"/>
    <property type="match status" value="1"/>
</dbReference>
<sequence length="321" mass="34762">MPHTITTFEEPLRLVVGARRHEGSDVAVIELSRADGGILPAWTAGAHIGLRLGSDDLVREYSLCGSPSDSQSWRIAVRRADPGRGGSAYVHAHLTEGVDVEVTRIGNLFSFDPEARPYFIAAGIGITPILPMIECAEEQGLAWHLLYLGRYTDSMPFLQQLSLFGDHVTVIESSTMGRADLSTIVAENTDAHFYACGPESLLDAVEEAIRPHPGVHLSVERFAPRALATSETDSEFTIVLDSTDQKIPVRADQSALSALLEAGVRVRNSCGEGTCGSCEVVVVDGIPDHRDSILTDDEQLEGDYMYVCVSRSLTPTLTLDL</sequence>
<dbReference type="PRINTS" id="PR00409">
    <property type="entry name" value="PHDIOXRDTASE"/>
</dbReference>
<dbReference type="InterPro" id="IPR036010">
    <property type="entry name" value="2Fe-2S_ferredoxin-like_sf"/>
</dbReference>
<dbReference type="CDD" id="cd00207">
    <property type="entry name" value="fer2"/>
    <property type="match status" value="1"/>
</dbReference>
<keyword evidence="2" id="KW-0285">Flavoprotein</keyword>
<keyword evidence="6" id="KW-0408">Iron</keyword>
<evidence type="ECO:0000256" key="6">
    <source>
        <dbReference type="ARBA" id="ARBA00023004"/>
    </source>
</evidence>
<dbReference type="InterPro" id="IPR050415">
    <property type="entry name" value="MRET"/>
</dbReference>
<evidence type="ECO:0000259" key="9">
    <source>
        <dbReference type="PROSITE" id="PS51384"/>
    </source>
</evidence>
<evidence type="ECO:0000256" key="4">
    <source>
        <dbReference type="ARBA" id="ARBA00022723"/>
    </source>
</evidence>
<dbReference type="PANTHER" id="PTHR47354">
    <property type="entry name" value="NADH OXIDOREDUCTASE HCR"/>
    <property type="match status" value="1"/>
</dbReference>
<evidence type="ECO:0000256" key="7">
    <source>
        <dbReference type="ARBA" id="ARBA00023014"/>
    </source>
</evidence>
<name>A0A2T7VN11_MICTE</name>
<keyword evidence="5" id="KW-0560">Oxidoreductase</keyword>
<reference evidence="10 11" key="1">
    <citation type="submission" date="2018-04" db="EMBL/GenBank/DDBJ databases">
        <authorList>
            <person name="Go L.Y."/>
            <person name="Mitchell J.A."/>
        </authorList>
    </citation>
    <scope>NUCLEOTIDE SEQUENCE [LARGE SCALE GENOMIC DNA]</scope>
    <source>
        <strain evidence="10 11">TPD7010</strain>
    </source>
</reference>
<dbReference type="RefSeq" id="WP_116538639.1">
    <property type="nucleotide sequence ID" value="NZ_QDFT01000081.1"/>
</dbReference>
<dbReference type="Gene3D" id="2.40.30.10">
    <property type="entry name" value="Translation factors"/>
    <property type="match status" value="1"/>
</dbReference>
<dbReference type="InterPro" id="IPR001041">
    <property type="entry name" value="2Fe-2S_ferredoxin-type"/>
</dbReference>
<dbReference type="AlphaFoldDB" id="A0A2T7VN11"/>
<evidence type="ECO:0000256" key="1">
    <source>
        <dbReference type="ARBA" id="ARBA00001974"/>
    </source>
</evidence>
<dbReference type="PROSITE" id="PS51384">
    <property type="entry name" value="FAD_FR"/>
    <property type="match status" value="1"/>
</dbReference>
<keyword evidence="4" id="KW-0479">Metal-binding</keyword>
<dbReference type="SUPFAM" id="SSF63380">
    <property type="entry name" value="Riboflavin synthase domain-like"/>
    <property type="match status" value="1"/>
</dbReference>
<dbReference type="InterPro" id="IPR017938">
    <property type="entry name" value="Riboflavin_synthase-like_b-brl"/>
</dbReference>
<protein>
    <submittedName>
        <fullName evidence="10">Oxidoreductase</fullName>
    </submittedName>
</protein>
<organism evidence="10 11">
    <name type="scientific">Microbacterium testaceum</name>
    <name type="common">Aureobacterium testaceum</name>
    <name type="synonym">Brevibacterium testaceum</name>
    <dbReference type="NCBI Taxonomy" id="2033"/>
    <lineage>
        <taxon>Bacteria</taxon>
        <taxon>Bacillati</taxon>
        <taxon>Actinomycetota</taxon>
        <taxon>Actinomycetes</taxon>
        <taxon>Micrococcales</taxon>
        <taxon>Microbacteriaceae</taxon>
        <taxon>Microbacterium</taxon>
    </lineage>
</organism>
<dbReference type="PROSITE" id="PS51085">
    <property type="entry name" value="2FE2S_FER_2"/>
    <property type="match status" value="1"/>
</dbReference>
<evidence type="ECO:0000256" key="5">
    <source>
        <dbReference type="ARBA" id="ARBA00023002"/>
    </source>
</evidence>
<dbReference type="Pfam" id="PF00111">
    <property type="entry name" value="Fer2"/>
    <property type="match status" value="1"/>
</dbReference>
<dbReference type="Proteomes" id="UP000244649">
    <property type="component" value="Unassembled WGS sequence"/>
</dbReference>
<dbReference type="SUPFAM" id="SSF54292">
    <property type="entry name" value="2Fe-2S ferredoxin-like"/>
    <property type="match status" value="1"/>
</dbReference>
<dbReference type="SUPFAM" id="SSF52343">
    <property type="entry name" value="Ferredoxin reductase-like, C-terminal NADP-linked domain"/>
    <property type="match status" value="1"/>
</dbReference>
<evidence type="ECO:0000256" key="2">
    <source>
        <dbReference type="ARBA" id="ARBA00022630"/>
    </source>
</evidence>
<evidence type="ECO:0000313" key="10">
    <source>
        <dbReference type="EMBL" id="PVE58777.1"/>
    </source>
</evidence>
<evidence type="ECO:0000256" key="3">
    <source>
        <dbReference type="ARBA" id="ARBA00022714"/>
    </source>
</evidence>
<dbReference type="InterPro" id="IPR006058">
    <property type="entry name" value="2Fe2S_fd_BS"/>
</dbReference>
<dbReference type="GO" id="GO:0016491">
    <property type="term" value="F:oxidoreductase activity"/>
    <property type="evidence" value="ECO:0007669"/>
    <property type="project" value="UniProtKB-KW"/>
</dbReference>
<feature type="domain" description="FAD-binding FR-type" evidence="9">
    <location>
        <begin position="9"/>
        <end position="114"/>
    </location>
</feature>
<dbReference type="PANTHER" id="PTHR47354:SF1">
    <property type="entry name" value="CARNITINE MONOOXYGENASE REDUCTASE SUBUNIT"/>
    <property type="match status" value="1"/>
</dbReference>
<comment type="caution">
    <text evidence="10">The sequence shown here is derived from an EMBL/GenBank/DDBJ whole genome shotgun (WGS) entry which is preliminary data.</text>
</comment>
<dbReference type="GO" id="GO:0051537">
    <property type="term" value="F:2 iron, 2 sulfur cluster binding"/>
    <property type="evidence" value="ECO:0007669"/>
    <property type="project" value="UniProtKB-KW"/>
</dbReference>
<evidence type="ECO:0000259" key="8">
    <source>
        <dbReference type="PROSITE" id="PS51085"/>
    </source>
</evidence>
<proteinExistence type="predicted"/>
<accession>A0A2T7VN11</accession>
<evidence type="ECO:0000313" key="11">
    <source>
        <dbReference type="Proteomes" id="UP000244649"/>
    </source>
</evidence>
<comment type="cofactor">
    <cofactor evidence="1">
        <name>FAD</name>
        <dbReference type="ChEBI" id="CHEBI:57692"/>
    </cofactor>
</comment>
<dbReference type="GO" id="GO:0046872">
    <property type="term" value="F:metal ion binding"/>
    <property type="evidence" value="ECO:0007669"/>
    <property type="project" value="UniProtKB-KW"/>
</dbReference>
<gene>
    <name evidence="10" type="ORF">DC432_15700</name>
</gene>
<keyword evidence="7" id="KW-0411">Iron-sulfur</keyword>
<dbReference type="InterPro" id="IPR039261">
    <property type="entry name" value="FNR_nucleotide-bd"/>
</dbReference>
<dbReference type="InterPro" id="IPR017927">
    <property type="entry name" value="FAD-bd_FR_type"/>
</dbReference>
<dbReference type="Gene3D" id="3.40.50.80">
    <property type="entry name" value="Nucleotide-binding domain of ferredoxin-NADP reductase (FNR) module"/>
    <property type="match status" value="1"/>
</dbReference>
<dbReference type="Gene3D" id="3.10.20.30">
    <property type="match status" value="1"/>
</dbReference>
<feature type="domain" description="2Fe-2S ferredoxin-type" evidence="8">
    <location>
        <begin position="234"/>
        <end position="321"/>
    </location>
</feature>
<keyword evidence="3" id="KW-0001">2Fe-2S</keyword>
<dbReference type="PROSITE" id="PS00197">
    <property type="entry name" value="2FE2S_FER_1"/>
    <property type="match status" value="1"/>
</dbReference>
<dbReference type="EMBL" id="QDFT01000081">
    <property type="protein sequence ID" value="PVE58777.1"/>
    <property type="molecule type" value="Genomic_DNA"/>
</dbReference>
<dbReference type="InterPro" id="IPR012675">
    <property type="entry name" value="Beta-grasp_dom_sf"/>
</dbReference>